<dbReference type="InterPro" id="IPR008538">
    <property type="entry name" value="Uma2"/>
</dbReference>
<dbReference type="InterPro" id="IPR011335">
    <property type="entry name" value="Restrct_endonuc-II-like"/>
</dbReference>
<evidence type="ECO:0000259" key="1">
    <source>
        <dbReference type="Pfam" id="PF05685"/>
    </source>
</evidence>
<dbReference type="InterPro" id="IPR012296">
    <property type="entry name" value="Nuclease_put_TT1808"/>
</dbReference>
<protein>
    <recommendedName>
        <fullName evidence="1">Putative restriction endonuclease domain-containing protein</fullName>
    </recommendedName>
</protein>
<feature type="domain" description="Putative restriction endonuclease" evidence="1">
    <location>
        <begin position="13"/>
        <end position="169"/>
    </location>
</feature>
<evidence type="ECO:0000313" key="3">
    <source>
        <dbReference type="Proteomes" id="UP000076555"/>
    </source>
</evidence>
<dbReference type="Pfam" id="PF05685">
    <property type="entry name" value="Uma2"/>
    <property type="match status" value="1"/>
</dbReference>
<accession>A0A161XLW1</accession>
<dbReference type="EMBL" id="LWAJ01000140">
    <property type="protein sequence ID" value="KZL49704.1"/>
    <property type="molecule type" value="Genomic_DNA"/>
</dbReference>
<dbReference type="SUPFAM" id="SSF52980">
    <property type="entry name" value="Restriction endonuclease-like"/>
    <property type="match status" value="1"/>
</dbReference>
<gene>
    <name evidence="2" type="ORF">A2T98_11450</name>
</gene>
<dbReference type="PANTHER" id="PTHR36558:SF1">
    <property type="entry name" value="RESTRICTION ENDONUCLEASE DOMAIN-CONTAINING PROTEIN-RELATED"/>
    <property type="match status" value="1"/>
</dbReference>
<dbReference type="PANTHER" id="PTHR36558">
    <property type="entry name" value="GLR1098 PROTEIN"/>
    <property type="match status" value="1"/>
</dbReference>
<dbReference type="CDD" id="cd06260">
    <property type="entry name" value="DUF820-like"/>
    <property type="match status" value="1"/>
</dbReference>
<sequence>MIASREESYMSPQEYLEWEETQEVKYEYINGEVFAMTGGTIPHTSIALNLAAALKGHLRGGKCRAFMADAKLGVSENGPFHYPDVMVSCHPRDKKAIKFIQYPCLIVEVLSPGTEAYDRGGKFTQYRRIATLQEYVLIDAQKMSLDCFRLNDRGLWELHPYAEGDEVHLSSVDFRFPLSLVYEDVELTNHRGAEDTERKGE</sequence>
<dbReference type="RefSeq" id="WP_063872880.1">
    <property type="nucleotide sequence ID" value="NZ_CAWMRI010000140.1"/>
</dbReference>
<dbReference type="AlphaFoldDB" id="A0A161XLW1"/>
<dbReference type="OrthoDB" id="424506at2"/>
<dbReference type="Proteomes" id="UP000076555">
    <property type="component" value="Unassembled WGS sequence"/>
</dbReference>
<reference evidence="2 3" key="1">
    <citation type="submission" date="2016-04" db="EMBL/GenBank/DDBJ databases">
        <title>Draft Genome Assembly of the Bloom-forming Cyanobacterium Nodularia spumigena Strain CENA596 in Shrimp Production Ponds.</title>
        <authorList>
            <person name="Popin R.V."/>
            <person name="Rigonato J."/>
            <person name="Abreu V.A."/>
            <person name="Andreote A.P."/>
            <person name="Silveira S.B."/>
            <person name="Odebrecht C."/>
            <person name="Fiore M.F."/>
        </authorList>
    </citation>
    <scope>NUCLEOTIDE SEQUENCE [LARGE SCALE GENOMIC DNA]</scope>
    <source>
        <strain evidence="2 3">CENA596</strain>
    </source>
</reference>
<dbReference type="Gene3D" id="3.90.1570.10">
    <property type="entry name" value="tt1808, chain A"/>
    <property type="match status" value="1"/>
</dbReference>
<proteinExistence type="predicted"/>
<comment type="caution">
    <text evidence="2">The sequence shown here is derived from an EMBL/GenBank/DDBJ whole genome shotgun (WGS) entry which is preliminary data.</text>
</comment>
<organism evidence="2 3">
    <name type="scientific">Nodularia spumigena CENA596</name>
    <dbReference type="NCBI Taxonomy" id="1819295"/>
    <lineage>
        <taxon>Bacteria</taxon>
        <taxon>Bacillati</taxon>
        <taxon>Cyanobacteriota</taxon>
        <taxon>Cyanophyceae</taxon>
        <taxon>Nostocales</taxon>
        <taxon>Nodulariaceae</taxon>
        <taxon>Nodularia</taxon>
    </lineage>
</organism>
<evidence type="ECO:0000313" key="2">
    <source>
        <dbReference type="EMBL" id="KZL49704.1"/>
    </source>
</evidence>
<name>A0A161XLW1_NODSP</name>